<dbReference type="InterPro" id="IPR002810">
    <property type="entry name" value="NfeD-like_C"/>
</dbReference>
<keyword evidence="3 5" id="KW-1133">Transmembrane helix</keyword>
<dbReference type="Pfam" id="PF01957">
    <property type="entry name" value="NfeD"/>
    <property type="match status" value="1"/>
</dbReference>
<keyword evidence="2 5" id="KW-0812">Transmembrane</keyword>
<feature type="domain" description="NfeD-like C-terminal" evidence="6">
    <location>
        <begin position="89"/>
        <end position="141"/>
    </location>
</feature>
<dbReference type="RefSeq" id="WP_230527819.1">
    <property type="nucleotide sequence ID" value="NZ_JAJGAK010000003.1"/>
</dbReference>
<dbReference type="InterPro" id="IPR052165">
    <property type="entry name" value="Membrane_assoc_protease"/>
</dbReference>
<feature type="transmembrane region" description="Helical" evidence="5">
    <location>
        <begin position="36"/>
        <end position="67"/>
    </location>
</feature>
<evidence type="ECO:0000256" key="1">
    <source>
        <dbReference type="ARBA" id="ARBA00004141"/>
    </source>
</evidence>
<feature type="transmembrane region" description="Helical" evidence="5">
    <location>
        <begin position="7"/>
        <end position="30"/>
    </location>
</feature>
<protein>
    <submittedName>
        <fullName evidence="7">NfeD family protein</fullName>
    </submittedName>
</protein>
<dbReference type="InterPro" id="IPR012340">
    <property type="entry name" value="NA-bd_OB-fold"/>
</dbReference>
<dbReference type="PANTHER" id="PTHR33507">
    <property type="entry name" value="INNER MEMBRANE PROTEIN YBBJ"/>
    <property type="match status" value="1"/>
</dbReference>
<gene>
    <name evidence="7" type="ORF">LK996_13205</name>
</gene>
<comment type="subcellular location">
    <subcellularLocation>
        <location evidence="1">Membrane</location>
        <topology evidence="1">Multi-pass membrane protein</topology>
    </subcellularLocation>
</comment>
<evidence type="ECO:0000313" key="8">
    <source>
        <dbReference type="Proteomes" id="UP001165293"/>
    </source>
</evidence>
<proteinExistence type="predicted"/>
<dbReference type="Proteomes" id="UP001165293">
    <property type="component" value="Unassembled WGS sequence"/>
</dbReference>
<reference evidence="7" key="1">
    <citation type="submission" date="2021-10" db="EMBL/GenBank/DDBJ databases">
        <authorList>
            <person name="Lyu M."/>
            <person name="Wang X."/>
            <person name="Meng X."/>
            <person name="Xu K."/>
        </authorList>
    </citation>
    <scope>NUCLEOTIDE SEQUENCE</scope>
    <source>
        <strain evidence="7">A6</strain>
    </source>
</reference>
<keyword evidence="4 5" id="KW-0472">Membrane</keyword>
<evidence type="ECO:0000256" key="2">
    <source>
        <dbReference type="ARBA" id="ARBA00022692"/>
    </source>
</evidence>
<evidence type="ECO:0000259" key="6">
    <source>
        <dbReference type="Pfam" id="PF01957"/>
    </source>
</evidence>
<keyword evidence="8" id="KW-1185">Reference proteome</keyword>
<evidence type="ECO:0000313" key="7">
    <source>
        <dbReference type="EMBL" id="MCC8364030.1"/>
    </source>
</evidence>
<evidence type="ECO:0000256" key="5">
    <source>
        <dbReference type="SAM" id="Phobius"/>
    </source>
</evidence>
<dbReference type="EMBL" id="JAJGAK010000003">
    <property type="protein sequence ID" value="MCC8364030.1"/>
    <property type="molecule type" value="Genomic_DNA"/>
</dbReference>
<dbReference type="PANTHER" id="PTHR33507:SF3">
    <property type="entry name" value="INNER MEMBRANE PROTEIN YBBJ"/>
    <property type="match status" value="1"/>
</dbReference>
<evidence type="ECO:0000256" key="4">
    <source>
        <dbReference type="ARBA" id="ARBA00023136"/>
    </source>
</evidence>
<dbReference type="Gene3D" id="2.40.50.140">
    <property type="entry name" value="Nucleic acid-binding proteins"/>
    <property type="match status" value="1"/>
</dbReference>
<sequence>MRGDVFWWAAIALLLFAGEVLAPGAFMLWLGFAATAVLLIVLVVPGLSVLVQACLFAALAFVSIFVWRRWFRGRRALAGGDPILNRRTAALIGRVVPLDRAIVDGHGRVQIADAFWDVSGPDLPAGTPVRVVSADGMTLRVDAVRGDAAG</sequence>
<organism evidence="7 8">
    <name type="scientific">Noviluteimonas lactosilytica</name>
    <dbReference type="NCBI Taxonomy" id="2888523"/>
    <lineage>
        <taxon>Bacteria</taxon>
        <taxon>Pseudomonadati</taxon>
        <taxon>Pseudomonadota</taxon>
        <taxon>Gammaproteobacteria</taxon>
        <taxon>Lysobacterales</taxon>
        <taxon>Lysobacteraceae</taxon>
        <taxon>Noviluteimonas</taxon>
    </lineage>
</organism>
<name>A0ABS8JK87_9GAMM</name>
<comment type="caution">
    <text evidence="7">The sequence shown here is derived from an EMBL/GenBank/DDBJ whole genome shotgun (WGS) entry which is preliminary data.</text>
</comment>
<evidence type="ECO:0000256" key="3">
    <source>
        <dbReference type="ARBA" id="ARBA00022989"/>
    </source>
</evidence>
<accession>A0ABS8JK87</accession>